<gene>
    <name evidence="1" type="ORF">SAMN05421753_10582</name>
</gene>
<dbReference type="STRING" id="1576369.SAMN05421753_10582"/>
<protein>
    <submittedName>
        <fullName evidence="1">Uncharacterized protein</fullName>
    </submittedName>
</protein>
<sequence>MRIGRSPGEQRPFFVKSGYSLRMPGAEENKSHGELMLKIATTGQGLPQEPGDFSLLGRTRIYVCVREADLDPFDALI</sequence>
<name>A0A1I3F4M1_9PLAN</name>
<proteinExistence type="predicted"/>
<evidence type="ECO:0000313" key="1">
    <source>
        <dbReference type="EMBL" id="SFI06142.1"/>
    </source>
</evidence>
<reference evidence="2" key="1">
    <citation type="submission" date="2016-10" db="EMBL/GenBank/DDBJ databases">
        <authorList>
            <person name="Varghese N."/>
            <person name="Submissions S."/>
        </authorList>
    </citation>
    <scope>NUCLEOTIDE SEQUENCE [LARGE SCALE GENOMIC DNA]</scope>
    <source>
        <strain evidence="2">DSM 26348</strain>
    </source>
</reference>
<evidence type="ECO:0000313" key="2">
    <source>
        <dbReference type="Proteomes" id="UP000199518"/>
    </source>
</evidence>
<keyword evidence="2" id="KW-1185">Reference proteome</keyword>
<dbReference type="EMBL" id="FOQD01000005">
    <property type="protein sequence ID" value="SFI06142.1"/>
    <property type="molecule type" value="Genomic_DNA"/>
</dbReference>
<organism evidence="1 2">
    <name type="scientific">Planctomicrobium piriforme</name>
    <dbReference type="NCBI Taxonomy" id="1576369"/>
    <lineage>
        <taxon>Bacteria</taxon>
        <taxon>Pseudomonadati</taxon>
        <taxon>Planctomycetota</taxon>
        <taxon>Planctomycetia</taxon>
        <taxon>Planctomycetales</taxon>
        <taxon>Planctomycetaceae</taxon>
        <taxon>Planctomicrobium</taxon>
    </lineage>
</organism>
<dbReference type="Proteomes" id="UP000199518">
    <property type="component" value="Unassembled WGS sequence"/>
</dbReference>
<accession>A0A1I3F4M1</accession>
<dbReference type="AlphaFoldDB" id="A0A1I3F4M1"/>